<dbReference type="Proteomes" id="UP000243579">
    <property type="component" value="Unassembled WGS sequence"/>
</dbReference>
<proteinExistence type="predicted"/>
<keyword evidence="3" id="KW-1185">Reference proteome</keyword>
<sequence>MSCATVLAMVEVAAPATCTTVADCPALVCRTATACTSGRCEYTQVAAKTPCPGKGCSNGRLHGRVQERYDDMPHRQ</sequence>
<keyword evidence="1" id="KW-0732">Signal</keyword>
<gene>
    <name evidence="2" type="ORF">ACHHYP_20756</name>
</gene>
<reference evidence="2 3" key="1">
    <citation type="journal article" date="2014" name="Genome Biol. Evol.">
        <title>The secreted proteins of Achlya hypogyna and Thraustotheca clavata identify the ancestral oomycete secretome and reveal gene acquisitions by horizontal gene transfer.</title>
        <authorList>
            <person name="Misner I."/>
            <person name="Blouin N."/>
            <person name="Leonard G."/>
            <person name="Richards T.A."/>
            <person name="Lane C.E."/>
        </authorList>
    </citation>
    <scope>NUCLEOTIDE SEQUENCE [LARGE SCALE GENOMIC DNA]</scope>
    <source>
        <strain evidence="2 3">ATCC 48635</strain>
    </source>
</reference>
<comment type="caution">
    <text evidence="2">The sequence shown here is derived from an EMBL/GenBank/DDBJ whole genome shotgun (WGS) entry which is preliminary data.</text>
</comment>
<evidence type="ECO:0000313" key="2">
    <source>
        <dbReference type="EMBL" id="OQR83198.1"/>
    </source>
</evidence>
<feature type="chain" id="PRO_5012280419" description="Secreted protein" evidence="1">
    <location>
        <begin position="19"/>
        <end position="76"/>
    </location>
</feature>
<dbReference type="AlphaFoldDB" id="A0A1V9YBY0"/>
<evidence type="ECO:0000256" key="1">
    <source>
        <dbReference type="SAM" id="SignalP"/>
    </source>
</evidence>
<dbReference type="EMBL" id="JNBR01002266">
    <property type="protein sequence ID" value="OQR83198.1"/>
    <property type="molecule type" value="Genomic_DNA"/>
</dbReference>
<name>A0A1V9YBY0_ACHHY</name>
<organism evidence="2 3">
    <name type="scientific">Achlya hypogyna</name>
    <name type="common">Oomycete</name>
    <name type="synonym">Protoachlya hypogyna</name>
    <dbReference type="NCBI Taxonomy" id="1202772"/>
    <lineage>
        <taxon>Eukaryota</taxon>
        <taxon>Sar</taxon>
        <taxon>Stramenopiles</taxon>
        <taxon>Oomycota</taxon>
        <taxon>Saprolegniomycetes</taxon>
        <taxon>Saprolegniales</taxon>
        <taxon>Achlyaceae</taxon>
        <taxon>Achlya</taxon>
    </lineage>
</organism>
<accession>A0A1V9YBY0</accession>
<protein>
    <recommendedName>
        <fullName evidence="4">Secreted protein</fullName>
    </recommendedName>
</protein>
<evidence type="ECO:0008006" key="4">
    <source>
        <dbReference type="Google" id="ProtNLM"/>
    </source>
</evidence>
<feature type="signal peptide" evidence="1">
    <location>
        <begin position="1"/>
        <end position="18"/>
    </location>
</feature>
<evidence type="ECO:0000313" key="3">
    <source>
        <dbReference type="Proteomes" id="UP000243579"/>
    </source>
</evidence>